<comment type="caution">
    <text evidence="1">The sequence shown here is derived from an EMBL/GenBank/DDBJ whole genome shotgun (WGS) entry which is preliminary data.</text>
</comment>
<protein>
    <submittedName>
        <fullName evidence="1">Uncharacterized protein</fullName>
    </submittedName>
</protein>
<organism evidence="1 2">
    <name type="scientific">Coemansia nantahalensis</name>
    <dbReference type="NCBI Taxonomy" id="2789366"/>
    <lineage>
        <taxon>Eukaryota</taxon>
        <taxon>Fungi</taxon>
        <taxon>Fungi incertae sedis</taxon>
        <taxon>Zoopagomycota</taxon>
        <taxon>Kickxellomycotina</taxon>
        <taxon>Kickxellomycetes</taxon>
        <taxon>Kickxellales</taxon>
        <taxon>Kickxellaceae</taxon>
        <taxon>Coemansia</taxon>
    </lineage>
</organism>
<dbReference type="Proteomes" id="UP001140234">
    <property type="component" value="Unassembled WGS sequence"/>
</dbReference>
<keyword evidence="2" id="KW-1185">Reference proteome</keyword>
<reference evidence="1" key="1">
    <citation type="submission" date="2022-07" db="EMBL/GenBank/DDBJ databases">
        <title>Phylogenomic reconstructions and comparative analyses of Kickxellomycotina fungi.</title>
        <authorList>
            <person name="Reynolds N.K."/>
            <person name="Stajich J.E."/>
            <person name="Barry K."/>
            <person name="Grigoriev I.V."/>
            <person name="Crous P."/>
            <person name="Smith M.E."/>
        </authorList>
    </citation>
    <scope>NUCLEOTIDE SEQUENCE</scope>
    <source>
        <strain evidence="1">CBS 109366</strain>
    </source>
</reference>
<dbReference type="EMBL" id="JANBUJ010002933">
    <property type="protein sequence ID" value="KAJ2762596.1"/>
    <property type="molecule type" value="Genomic_DNA"/>
</dbReference>
<evidence type="ECO:0000313" key="1">
    <source>
        <dbReference type="EMBL" id="KAJ2762596.1"/>
    </source>
</evidence>
<sequence length="67" mass="7445">LSRVRGLMEDLEARIAELRQAVPATSPSAAVVEENERLRQELESKNGSLRSLRISRDPTRSSAKAEI</sequence>
<proteinExistence type="predicted"/>
<feature type="non-terminal residue" evidence="1">
    <location>
        <position position="67"/>
    </location>
</feature>
<feature type="non-terminal residue" evidence="1">
    <location>
        <position position="1"/>
    </location>
</feature>
<name>A0ACC1JM05_9FUNG</name>
<gene>
    <name evidence="1" type="ORF">IWQ57_005762</name>
</gene>
<accession>A0ACC1JM05</accession>
<evidence type="ECO:0000313" key="2">
    <source>
        <dbReference type="Proteomes" id="UP001140234"/>
    </source>
</evidence>